<evidence type="ECO:0000313" key="2">
    <source>
        <dbReference type="Proteomes" id="UP000282985"/>
    </source>
</evidence>
<dbReference type="SUPFAM" id="SSF56935">
    <property type="entry name" value="Porins"/>
    <property type="match status" value="1"/>
</dbReference>
<sequence>MDYFYSISVNNQKSNGSKTKSTEQIHKARICYYLDSRQWIEMRPEYSLLQQSNHRSQQALFTDLIYSYTPKGSRFSYLLECRNIFNSKYIYSTFDSSLSLIYNEFALMPRQIVARIQFSFGKN</sequence>
<dbReference type="EMBL" id="RJJX01000009">
    <property type="protein sequence ID" value="RUT78369.1"/>
    <property type="molecule type" value="Genomic_DNA"/>
</dbReference>
<accession>A0A434AV91</accession>
<organism evidence="1 2">
    <name type="scientific">Ancylomarina longa</name>
    <dbReference type="NCBI Taxonomy" id="2487017"/>
    <lineage>
        <taxon>Bacteria</taxon>
        <taxon>Pseudomonadati</taxon>
        <taxon>Bacteroidota</taxon>
        <taxon>Bacteroidia</taxon>
        <taxon>Marinilabiliales</taxon>
        <taxon>Marinifilaceae</taxon>
        <taxon>Ancylomarina</taxon>
    </lineage>
</organism>
<dbReference type="AlphaFoldDB" id="A0A434AV91"/>
<gene>
    <name evidence="1" type="ORF">DLK05_08565</name>
</gene>
<evidence type="ECO:0000313" key="1">
    <source>
        <dbReference type="EMBL" id="RUT78369.1"/>
    </source>
</evidence>
<reference evidence="1 2" key="1">
    <citation type="submission" date="2018-11" db="EMBL/GenBank/DDBJ databases">
        <title>Parancylomarina longa gen. nov., sp. nov., isolated from sediments of southern Okinawa.</title>
        <authorList>
            <person name="Fu T."/>
        </authorList>
    </citation>
    <scope>NUCLEOTIDE SEQUENCE [LARGE SCALE GENOMIC DNA]</scope>
    <source>
        <strain evidence="1 2">T3-2 S1-C</strain>
    </source>
</reference>
<comment type="caution">
    <text evidence="1">The sequence shown here is derived from an EMBL/GenBank/DDBJ whole genome shotgun (WGS) entry which is preliminary data.</text>
</comment>
<keyword evidence="2" id="KW-1185">Reference proteome</keyword>
<evidence type="ECO:0008006" key="3">
    <source>
        <dbReference type="Google" id="ProtNLM"/>
    </source>
</evidence>
<proteinExistence type="predicted"/>
<dbReference type="Proteomes" id="UP000282985">
    <property type="component" value="Unassembled WGS sequence"/>
</dbReference>
<protein>
    <recommendedName>
        <fullName evidence="3">TonB-dependent receptor</fullName>
    </recommendedName>
</protein>
<name>A0A434AV91_9BACT</name>
<dbReference type="RefSeq" id="WP_127343575.1">
    <property type="nucleotide sequence ID" value="NZ_RJJX01000009.1"/>
</dbReference>